<dbReference type="Gene3D" id="3.80.10.10">
    <property type="entry name" value="Ribonuclease Inhibitor"/>
    <property type="match status" value="1"/>
</dbReference>
<evidence type="ECO:0000259" key="1">
    <source>
        <dbReference type="Pfam" id="PF12937"/>
    </source>
</evidence>
<reference evidence="3" key="1">
    <citation type="journal article" date="2014" name="Proc. Natl. Acad. Sci. U.S.A.">
        <title>Extensive sampling of basidiomycete genomes demonstrates inadequacy of the white-rot/brown-rot paradigm for wood decay fungi.</title>
        <authorList>
            <person name="Riley R."/>
            <person name="Salamov A.A."/>
            <person name="Brown D.W."/>
            <person name="Nagy L.G."/>
            <person name="Floudas D."/>
            <person name="Held B.W."/>
            <person name="Levasseur A."/>
            <person name="Lombard V."/>
            <person name="Morin E."/>
            <person name="Otillar R."/>
            <person name="Lindquist E.A."/>
            <person name="Sun H."/>
            <person name="LaButti K.M."/>
            <person name="Schmutz J."/>
            <person name="Jabbour D."/>
            <person name="Luo H."/>
            <person name="Baker S.E."/>
            <person name="Pisabarro A.G."/>
            <person name="Walton J.D."/>
            <person name="Blanchette R.A."/>
            <person name="Henrissat B."/>
            <person name="Martin F."/>
            <person name="Cullen D."/>
            <person name="Hibbett D.S."/>
            <person name="Grigoriev I.V."/>
        </authorList>
    </citation>
    <scope>NUCLEOTIDE SEQUENCE [LARGE SCALE GENOMIC DNA]</scope>
    <source>
        <strain evidence="3">CBS 339.88</strain>
    </source>
</reference>
<dbReference type="Gene3D" id="1.20.1280.50">
    <property type="match status" value="1"/>
</dbReference>
<dbReference type="OrthoDB" id="2884925at2759"/>
<sequence length="569" mass="65864">MALPGTNLTLDELLTALQWKLENGDDAGARNTIGIEDYSHSQYDGKSVLKRIPEPQRLTRLLEHCLNSLRPVNKLPFEILGQIFLFVQSESANTSFIRSFILPRVEPDLDCANAWIKVTHICQHWRRVAHNTKSLWRRITIDGVSPFPTYLANLSFTLSHPLSISFEHQFRAPSENDLQEIENFYTLLLDHPNRVSALYLRLSGDVPEIARHLTRQTFPNIVEFELSFEEPDRDLNNEVDHHWDKRLLGSNGDLEGILGGQAASLRKLSLTNYTWPNVVFPALTHLYLKDEFYDPEDGDLGQKFLEILASLSSSLQVLCFHGTRSPDRNSYTILPVSARPVMRVLRYLEILDAEASHGSILPLYNLSLPAIETLIWDPQWRSELYLVPPPDEYFERVTCLAGCGKSRGWQSAFVMIGKTHFFYPGLVTSNAWPIWQTLLPKIETLALDWDQRRPDDLISLLRRFSALRFLHLNMSKNVLLVIAFLEKREGDSNSYFLRRLQRLNIYVENDDFYGEQQKVSDRLFQKGLPRLDCTADNSMSRTRHHLRRKYTLRFERGHINQLCYRDIAE</sequence>
<dbReference type="HOGENOM" id="CLU_517822_0_0_1"/>
<dbReference type="AlphaFoldDB" id="A0A067SKB5"/>
<accession>A0A067SKB5</accession>
<dbReference type="Pfam" id="PF12937">
    <property type="entry name" value="F-box-like"/>
    <property type="match status" value="1"/>
</dbReference>
<feature type="domain" description="F-box" evidence="1">
    <location>
        <begin position="73"/>
        <end position="141"/>
    </location>
</feature>
<evidence type="ECO:0000313" key="3">
    <source>
        <dbReference type="Proteomes" id="UP000027222"/>
    </source>
</evidence>
<organism evidence="2 3">
    <name type="scientific">Galerina marginata (strain CBS 339.88)</name>
    <dbReference type="NCBI Taxonomy" id="685588"/>
    <lineage>
        <taxon>Eukaryota</taxon>
        <taxon>Fungi</taxon>
        <taxon>Dikarya</taxon>
        <taxon>Basidiomycota</taxon>
        <taxon>Agaricomycotina</taxon>
        <taxon>Agaricomycetes</taxon>
        <taxon>Agaricomycetidae</taxon>
        <taxon>Agaricales</taxon>
        <taxon>Agaricineae</taxon>
        <taxon>Strophariaceae</taxon>
        <taxon>Galerina</taxon>
    </lineage>
</organism>
<dbReference type="InterPro" id="IPR001810">
    <property type="entry name" value="F-box_dom"/>
</dbReference>
<dbReference type="InterPro" id="IPR032675">
    <property type="entry name" value="LRR_dom_sf"/>
</dbReference>
<keyword evidence="3" id="KW-1185">Reference proteome</keyword>
<evidence type="ECO:0000313" key="2">
    <source>
        <dbReference type="EMBL" id="KDR71385.1"/>
    </source>
</evidence>
<dbReference type="EMBL" id="KL142393">
    <property type="protein sequence ID" value="KDR71385.1"/>
    <property type="molecule type" value="Genomic_DNA"/>
</dbReference>
<name>A0A067SKB5_GALM3</name>
<dbReference type="Proteomes" id="UP000027222">
    <property type="component" value="Unassembled WGS sequence"/>
</dbReference>
<protein>
    <recommendedName>
        <fullName evidence="1">F-box domain-containing protein</fullName>
    </recommendedName>
</protein>
<proteinExistence type="predicted"/>
<gene>
    <name evidence="2" type="ORF">GALMADRAFT_144065</name>
</gene>
<dbReference type="STRING" id="685588.A0A067SKB5"/>